<name>A0A2K9ZFT0_RHILE</name>
<sequence length="49" mass="5723">MQSKNGLKLFLIPMVDAVIYNPHYSRARIRPDATMKARHDDTDHSLLER</sequence>
<evidence type="ECO:0000313" key="2">
    <source>
        <dbReference type="Proteomes" id="UP000238523"/>
    </source>
</evidence>
<dbReference type="EMBL" id="CP025014">
    <property type="protein sequence ID" value="AUW47084.1"/>
    <property type="molecule type" value="Genomic_DNA"/>
</dbReference>
<dbReference type="AlphaFoldDB" id="A0A2K9ZFT0"/>
<gene>
    <name evidence="1" type="ORF">CUJ84_pRLN2000546</name>
</gene>
<evidence type="ECO:0000313" key="1">
    <source>
        <dbReference type="EMBL" id="AUW47084.1"/>
    </source>
</evidence>
<proteinExistence type="predicted"/>
<geneLocation type="plasmid" evidence="2">
    <name>prln2</name>
</geneLocation>
<protein>
    <submittedName>
        <fullName evidence="1">Uncharacterized protein</fullName>
    </submittedName>
</protein>
<reference evidence="1 2" key="1">
    <citation type="submission" date="2017-11" db="EMBL/GenBank/DDBJ databases">
        <title>Complete genome of Rhizobium leguminosarum Norway, an ineffective micro-symbiont.</title>
        <authorList>
            <person name="Hoffrichter A."/>
            <person name="Liang J."/>
            <person name="Brachmann A."/>
            <person name="Marin M."/>
        </authorList>
    </citation>
    <scope>NUCLEOTIDE SEQUENCE [LARGE SCALE GENOMIC DNA]</scope>
    <source>
        <strain evidence="1 2">Norway</strain>
        <plasmid evidence="2">Plasmid prln2</plasmid>
    </source>
</reference>
<organism evidence="1 2">
    <name type="scientific">Rhizobium leguminosarum</name>
    <dbReference type="NCBI Taxonomy" id="384"/>
    <lineage>
        <taxon>Bacteria</taxon>
        <taxon>Pseudomonadati</taxon>
        <taxon>Pseudomonadota</taxon>
        <taxon>Alphaproteobacteria</taxon>
        <taxon>Hyphomicrobiales</taxon>
        <taxon>Rhizobiaceae</taxon>
        <taxon>Rhizobium/Agrobacterium group</taxon>
        <taxon>Rhizobium</taxon>
    </lineage>
</organism>
<keyword evidence="1" id="KW-0614">Plasmid</keyword>
<accession>A0A2K9ZFT0</accession>
<dbReference type="Proteomes" id="UP000238523">
    <property type="component" value="Plasmid pRLN2"/>
</dbReference>